<dbReference type="SUPFAM" id="SSF52833">
    <property type="entry name" value="Thioredoxin-like"/>
    <property type="match status" value="1"/>
</dbReference>
<accession>A0ABW4WWE4</accession>
<gene>
    <name evidence="3" type="ORF">ACFSKU_04220</name>
</gene>
<dbReference type="RefSeq" id="WP_229962775.1">
    <property type="nucleotide sequence ID" value="NZ_JAJJWI010000033.1"/>
</dbReference>
<dbReference type="Gene3D" id="3.40.30.10">
    <property type="entry name" value="Glutaredoxin"/>
    <property type="match status" value="1"/>
</dbReference>
<protein>
    <submittedName>
        <fullName evidence="3">Thioredoxin family protein</fullName>
    </submittedName>
</protein>
<proteinExistence type="predicted"/>
<name>A0ABW4WWE4_9BACT</name>
<dbReference type="EMBL" id="JBHUHV010000016">
    <property type="protein sequence ID" value="MFD2066075.1"/>
    <property type="molecule type" value="Genomic_DNA"/>
</dbReference>
<sequence length="149" mass="17423">MATATIQWISIEEAAAKMKQEPRKVLVDVYTDWCGWCKKMDKATYSAPQIISFINKNFYPVKLDAESKKPITLNGHTYQYNDEYRSHELAVALLQGQMSYPSTVYLNEKMEMLSPVPGYMDAKDFSKIMRYFGEDHYKSLSWQEHEKKN</sequence>
<evidence type="ECO:0000313" key="4">
    <source>
        <dbReference type="Proteomes" id="UP001597369"/>
    </source>
</evidence>
<dbReference type="InterPro" id="IPR004879">
    <property type="entry name" value="Ssp411-like_TRX"/>
</dbReference>
<reference evidence="4" key="1">
    <citation type="journal article" date="2019" name="Int. J. Syst. Evol. Microbiol.">
        <title>The Global Catalogue of Microorganisms (GCM) 10K type strain sequencing project: providing services to taxonomists for standard genome sequencing and annotation.</title>
        <authorList>
            <consortium name="The Broad Institute Genomics Platform"/>
            <consortium name="The Broad Institute Genome Sequencing Center for Infectious Disease"/>
            <person name="Wu L."/>
            <person name="Ma J."/>
        </authorList>
    </citation>
    <scope>NUCLEOTIDE SEQUENCE [LARGE SCALE GENOMIC DNA]</scope>
    <source>
        <strain evidence="4">JCM 16545</strain>
    </source>
</reference>
<dbReference type="PANTHER" id="PTHR32234">
    <property type="entry name" value="THIOL:DISULFIDE INTERCHANGE PROTEIN DSBD"/>
    <property type="match status" value="1"/>
</dbReference>
<feature type="domain" description="Spermatogenesis-associated protein 20-like TRX" evidence="2">
    <location>
        <begin position="4"/>
        <end position="72"/>
    </location>
</feature>
<dbReference type="PANTHER" id="PTHR32234:SF0">
    <property type="entry name" value="THIOL:DISULFIDE INTERCHANGE PROTEIN DSBD"/>
    <property type="match status" value="1"/>
</dbReference>
<dbReference type="InterPro" id="IPR036249">
    <property type="entry name" value="Thioredoxin-like_sf"/>
</dbReference>
<comment type="caution">
    <text evidence="3">The sequence shown here is derived from an EMBL/GenBank/DDBJ whole genome shotgun (WGS) entry which is preliminary data.</text>
</comment>
<dbReference type="PROSITE" id="PS00194">
    <property type="entry name" value="THIOREDOXIN_1"/>
    <property type="match status" value="1"/>
</dbReference>
<evidence type="ECO:0000313" key="3">
    <source>
        <dbReference type="EMBL" id="MFD2066075.1"/>
    </source>
</evidence>
<dbReference type="InterPro" id="IPR017937">
    <property type="entry name" value="Thioredoxin_CS"/>
</dbReference>
<keyword evidence="4" id="KW-1185">Reference proteome</keyword>
<keyword evidence="1" id="KW-0676">Redox-active center</keyword>
<dbReference type="Pfam" id="PF03190">
    <property type="entry name" value="Thioredox_DsbH"/>
    <property type="match status" value="1"/>
</dbReference>
<dbReference type="Proteomes" id="UP001597369">
    <property type="component" value="Unassembled WGS sequence"/>
</dbReference>
<evidence type="ECO:0000259" key="2">
    <source>
        <dbReference type="Pfam" id="PF03190"/>
    </source>
</evidence>
<organism evidence="3 4">
    <name type="scientific">Pontibacter silvestris</name>
    <dbReference type="NCBI Taxonomy" id="2305183"/>
    <lineage>
        <taxon>Bacteria</taxon>
        <taxon>Pseudomonadati</taxon>
        <taxon>Bacteroidota</taxon>
        <taxon>Cytophagia</taxon>
        <taxon>Cytophagales</taxon>
        <taxon>Hymenobacteraceae</taxon>
        <taxon>Pontibacter</taxon>
    </lineage>
</organism>
<evidence type="ECO:0000256" key="1">
    <source>
        <dbReference type="ARBA" id="ARBA00023284"/>
    </source>
</evidence>